<sequence>MTSPTADSSDHGVAGEQQQCCEWRLPWLSHSQPLHILGTEVACVNLALHYG</sequence>
<name>A0A834SZT5_9FABA</name>
<dbReference type="AlphaFoldDB" id="A0A834SZT5"/>
<dbReference type="Proteomes" id="UP000634136">
    <property type="component" value="Unassembled WGS sequence"/>
</dbReference>
<proteinExistence type="predicted"/>
<keyword evidence="2" id="KW-1185">Reference proteome</keyword>
<organism evidence="1 2">
    <name type="scientific">Senna tora</name>
    <dbReference type="NCBI Taxonomy" id="362788"/>
    <lineage>
        <taxon>Eukaryota</taxon>
        <taxon>Viridiplantae</taxon>
        <taxon>Streptophyta</taxon>
        <taxon>Embryophyta</taxon>
        <taxon>Tracheophyta</taxon>
        <taxon>Spermatophyta</taxon>
        <taxon>Magnoliopsida</taxon>
        <taxon>eudicotyledons</taxon>
        <taxon>Gunneridae</taxon>
        <taxon>Pentapetalae</taxon>
        <taxon>rosids</taxon>
        <taxon>fabids</taxon>
        <taxon>Fabales</taxon>
        <taxon>Fabaceae</taxon>
        <taxon>Caesalpinioideae</taxon>
        <taxon>Cassia clade</taxon>
        <taxon>Senna</taxon>
    </lineage>
</organism>
<protein>
    <submittedName>
        <fullName evidence="1">Uncharacterized protein</fullName>
    </submittedName>
</protein>
<evidence type="ECO:0000313" key="1">
    <source>
        <dbReference type="EMBL" id="KAF7813115.1"/>
    </source>
</evidence>
<gene>
    <name evidence="1" type="ORF">G2W53_034091</name>
</gene>
<comment type="caution">
    <text evidence="1">The sequence shown here is derived from an EMBL/GenBank/DDBJ whole genome shotgun (WGS) entry which is preliminary data.</text>
</comment>
<reference evidence="1" key="1">
    <citation type="submission" date="2020-09" db="EMBL/GenBank/DDBJ databases">
        <title>Genome-Enabled Discovery of Anthraquinone Biosynthesis in Senna tora.</title>
        <authorList>
            <person name="Kang S.-H."/>
            <person name="Pandey R.P."/>
            <person name="Lee C.-M."/>
            <person name="Sim J.-S."/>
            <person name="Jeong J.-T."/>
            <person name="Choi B.-S."/>
            <person name="Jung M."/>
            <person name="Ginzburg D."/>
            <person name="Zhao K."/>
            <person name="Won S.Y."/>
            <person name="Oh T.-J."/>
            <person name="Yu Y."/>
            <person name="Kim N.-H."/>
            <person name="Lee O.R."/>
            <person name="Lee T.-H."/>
            <person name="Bashyal P."/>
            <person name="Kim T.-S."/>
            <person name="Lee W.-H."/>
            <person name="Kawkins C."/>
            <person name="Kim C.-K."/>
            <person name="Kim J.S."/>
            <person name="Ahn B.O."/>
            <person name="Rhee S.Y."/>
            <person name="Sohng J.K."/>
        </authorList>
    </citation>
    <scope>NUCLEOTIDE SEQUENCE</scope>
    <source>
        <tissue evidence="1">Leaf</tissue>
    </source>
</reference>
<evidence type="ECO:0000313" key="2">
    <source>
        <dbReference type="Proteomes" id="UP000634136"/>
    </source>
</evidence>
<accession>A0A834SZT5</accession>
<dbReference type="EMBL" id="JAAIUW010000010">
    <property type="protein sequence ID" value="KAF7813115.1"/>
    <property type="molecule type" value="Genomic_DNA"/>
</dbReference>